<evidence type="ECO:0000259" key="2">
    <source>
        <dbReference type="Pfam" id="PF13490"/>
    </source>
</evidence>
<dbReference type="EMBL" id="BAABGN010000004">
    <property type="protein sequence ID" value="GAA4420335.1"/>
    <property type="molecule type" value="Genomic_DNA"/>
</dbReference>
<dbReference type="Pfam" id="PF13490">
    <property type="entry name" value="zf-HC2"/>
    <property type="match status" value="1"/>
</dbReference>
<evidence type="ECO:0000313" key="3">
    <source>
        <dbReference type="EMBL" id="GAA4416797.1"/>
    </source>
</evidence>
<accession>A0ABP8L1M1</accession>
<dbReference type="EMBL" id="BAABGN010000002">
    <property type="protein sequence ID" value="GAA4416797.1"/>
    <property type="molecule type" value="Genomic_DNA"/>
</dbReference>
<comment type="caution">
    <text evidence="4">The sequence shown here is derived from an EMBL/GenBank/DDBJ whole genome shotgun (WGS) entry which is preliminary data.</text>
</comment>
<dbReference type="NCBIfam" id="TIGR03988">
    <property type="entry name" value="antisig_RsrA"/>
    <property type="match status" value="1"/>
</dbReference>
<proteinExistence type="predicted"/>
<keyword evidence="5" id="KW-1185">Reference proteome</keyword>
<reference evidence="4" key="1">
    <citation type="journal article" date="2014" name="Int. J. Syst. Evol. Microbiol.">
        <title>Complete genome of a new Firmicutes species belonging to the dominant human colonic microbiota ('Ruminococcus bicirculans') reveals two chromosomes and a selective capacity to utilize plant glucans.</title>
        <authorList>
            <consortium name="NISC Comparative Sequencing Program"/>
            <person name="Wegmann U."/>
            <person name="Louis P."/>
            <person name="Goesmann A."/>
            <person name="Henrissat B."/>
            <person name="Duncan S.H."/>
            <person name="Flint H.J."/>
        </authorList>
    </citation>
    <scope>NUCLEOTIDE SEQUENCE</scope>
    <source>
        <strain evidence="4">JCM 17810</strain>
    </source>
</reference>
<reference evidence="4" key="3">
    <citation type="submission" date="2023-12" db="EMBL/GenBank/DDBJ databases">
        <authorList>
            <person name="Sun Q."/>
            <person name="Inoue M."/>
        </authorList>
    </citation>
    <scope>NUCLEOTIDE SEQUENCE</scope>
    <source>
        <strain evidence="4">JCM 17810</strain>
    </source>
</reference>
<name>A0ABP8L1M1_9MICO</name>
<feature type="domain" description="Putative zinc-finger" evidence="2">
    <location>
        <begin position="45"/>
        <end position="78"/>
    </location>
</feature>
<feature type="region of interest" description="Disordered" evidence="1">
    <location>
        <begin position="1"/>
        <end position="23"/>
    </location>
</feature>
<gene>
    <name evidence="3" type="ORF">GCM10023169_04500</name>
    <name evidence="4" type="ORF">GCM10023169_12110</name>
</gene>
<dbReference type="Proteomes" id="UP001500622">
    <property type="component" value="Unassembled WGS sequence"/>
</dbReference>
<organism evidence="4 5">
    <name type="scientific">Georgenia halophila</name>
    <dbReference type="NCBI Taxonomy" id="620889"/>
    <lineage>
        <taxon>Bacteria</taxon>
        <taxon>Bacillati</taxon>
        <taxon>Actinomycetota</taxon>
        <taxon>Actinomycetes</taxon>
        <taxon>Micrococcales</taxon>
        <taxon>Bogoriellaceae</taxon>
        <taxon>Georgenia</taxon>
    </lineage>
</organism>
<dbReference type="InterPro" id="IPR027383">
    <property type="entry name" value="Znf_put"/>
</dbReference>
<dbReference type="InterPro" id="IPR024020">
    <property type="entry name" value="Anit_sigma_mycothiol_RsrA"/>
</dbReference>
<evidence type="ECO:0000313" key="4">
    <source>
        <dbReference type="EMBL" id="GAA4420335.1"/>
    </source>
</evidence>
<evidence type="ECO:0000313" key="5">
    <source>
        <dbReference type="Proteomes" id="UP001500622"/>
    </source>
</evidence>
<sequence>MPERGTAGLVREEQGVNAEQAEDHLAERAERAVRERAGQQGPCSCDELLEHLFEFLDAELDEGQEARLRRHAAECPTCTEATDAEQHIRELVRRSCLEVAPSSLKLRVRSQLSVLKVTRVQVD</sequence>
<protein>
    <recommendedName>
        <fullName evidence="2">Putative zinc-finger domain-containing protein</fullName>
    </recommendedName>
</protein>
<evidence type="ECO:0000256" key="1">
    <source>
        <dbReference type="SAM" id="MobiDB-lite"/>
    </source>
</evidence>
<reference evidence="5" key="2">
    <citation type="journal article" date="2019" name="Int. J. Syst. Evol. Microbiol.">
        <title>The Global Catalogue of Microorganisms (GCM) 10K type strain sequencing project: providing services to taxonomists for standard genome sequencing and annotation.</title>
        <authorList>
            <consortium name="The Broad Institute Genomics Platform"/>
            <consortium name="The Broad Institute Genome Sequencing Center for Infectious Disease"/>
            <person name="Wu L."/>
            <person name="Ma J."/>
        </authorList>
    </citation>
    <scope>NUCLEOTIDE SEQUENCE [LARGE SCALE GENOMIC DNA]</scope>
    <source>
        <strain evidence="5">JCM 17810</strain>
    </source>
</reference>